<feature type="compositionally biased region" description="Polar residues" evidence="1">
    <location>
        <begin position="185"/>
        <end position="196"/>
    </location>
</feature>
<keyword evidence="3" id="KW-1185">Reference proteome</keyword>
<evidence type="ECO:0000256" key="1">
    <source>
        <dbReference type="SAM" id="MobiDB-lite"/>
    </source>
</evidence>
<protein>
    <submittedName>
        <fullName evidence="2">Uncharacterized protein</fullName>
    </submittedName>
</protein>
<reference evidence="2" key="1">
    <citation type="submission" date="2020-11" db="EMBL/GenBank/DDBJ databases">
        <authorList>
            <consortium name="DOE Joint Genome Institute"/>
            <person name="Ahrendt S."/>
            <person name="Riley R."/>
            <person name="Andreopoulos W."/>
            <person name="Labutti K."/>
            <person name="Pangilinan J."/>
            <person name="Ruiz-Duenas F.J."/>
            <person name="Barrasa J.M."/>
            <person name="Sanchez-Garcia M."/>
            <person name="Camarero S."/>
            <person name="Miyauchi S."/>
            <person name="Serrano A."/>
            <person name="Linde D."/>
            <person name="Babiker R."/>
            <person name="Drula E."/>
            <person name="Ayuso-Fernandez I."/>
            <person name="Pacheco R."/>
            <person name="Padilla G."/>
            <person name="Ferreira P."/>
            <person name="Barriuso J."/>
            <person name="Kellner H."/>
            <person name="Castanera R."/>
            <person name="Alfaro M."/>
            <person name="Ramirez L."/>
            <person name="Pisabarro A.G."/>
            <person name="Kuo A."/>
            <person name="Tritt A."/>
            <person name="Lipzen A."/>
            <person name="He G."/>
            <person name="Yan M."/>
            <person name="Ng V."/>
            <person name="Cullen D."/>
            <person name="Martin F."/>
            <person name="Rosso M.-N."/>
            <person name="Henrissat B."/>
            <person name="Hibbett D."/>
            <person name="Martinez A.T."/>
            <person name="Grigoriev I.V."/>
        </authorList>
    </citation>
    <scope>NUCLEOTIDE SEQUENCE</scope>
    <source>
        <strain evidence="2">CBS 247.69</strain>
    </source>
</reference>
<feature type="compositionally biased region" description="Polar residues" evidence="1">
    <location>
        <begin position="155"/>
        <end position="168"/>
    </location>
</feature>
<proteinExistence type="predicted"/>
<evidence type="ECO:0000313" key="3">
    <source>
        <dbReference type="Proteomes" id="UP000807353"/>
    </source>
</evidence>
<sequence>MVSVVATPTTNRDSLRASVFDVCLELGALDENSLVAEWMFNDPSSDGANIDDDRRTIGQESISIGWEDTVRASAFAARLKQKGKSRQKTNDSAINRDTSHEFGTGHISLNRRTFFQRTARKSDTGIHRDKIAFTSPSHTGLISTNPKSFFRLKTRSTTGPPNTRNQPEPNLKASASLPTPDADLQASSSGTSAPVQVTSLGEDDDWEEIEARPQSPLYALKNKGINPAPVVLTKKKRFGNYAKYNNDIEHAPEHYFSPNYSISFIPVTAQPSKIEHQYEFPTAAGILDLSPFLAFFACHVSQYRR</sequence>
<feature type="region of interest" description="Disordered" evidence="1">
    <location>
        <begin position="78"/>
        <end position="103"/>
    </location>
</feature>
<dbReference type="EMBL" id="MU150240">
    <property type="protein sequence ID" value="KAF9466721.1"/>
    <property type="molecule type" value="Genomic_DNA"/>
</dbReference>
<comment type="caution">
    <text evidence="2">The sequence shown here is derived from an EMBL/GenBank/DDBJ whole genome shotgun (WGS) entry which is preliminary data.</text>
</comment>
<dbReference type="AlphaFoldDB" id="A0A9P5YDX4"/>
<feature type="compositionally biased region" description="Polar residues" evidence="1">
    <location>
        <begin position="136"/>
        <end position="147"/>
    </location>
</feature>
<gene>
    <name evidence="2" type="ORF">BDZ94DRAFT_1233606</name>
</gene>
<feature type="region of interest" description="Disordered" evidence="1">
    <location>
        <begin position="136"/>
        <end position="196"/>
    </location>
</feature>
<organism evidence="2 3">
    <name type="scientific">Collybia nuda</name>
    <dbReference type="NCBI Taxonomy" id="64659"/>
    <lineage>
        <taxon>Eukaryota</taxon>
        <taxon>Fungi</taxon>
        <taxon>Dikarya</taxon>
        <taxon>Basidiomycota</taxon>
        <taxon>Agaricomycotina</taxon>
        <taxon>Agaricomycetes</taxon>
        <taxon>Agaricomycetidae</taxon>
        <taxon>Agaricales</taxon>
        <taxon>Tricholomatineae</taxon>
        <taxon>Clitocybaceae</taxon>
        <taxon>Collybia</taxon>
    </lineage>
</organism>
<dbReference type="Proteomes" id="UP000807353">
    <property type="component" value="Unassembled WGS sequence"/>
</dbReference>
<accession>A0A9P5YDX4</accession>
<dbReference type="OrthoDB" id="3051288at2759"/>
<name>A0A9P5YDX4_9AGAR</name>
<evidence type="ECO:0000313" key="2">
    <source>
        <dbReference type="EMBL" id="KAF9466721.1"/>
    </source>
</evidence>